<evidence type="ECO:0000313" key="8">
    <source>
        <dbReference type="Proteomes" id="UP000799772"/>
    </source>
</evidence>
<keyword evidence="1" id="KW-0479">Metal-binding</keyword>
<dbReference type="PROSITE" id="PS50865">
    <property type="entry name" value="ZF_MYND_2"/>
    <property type="match status" value="1"/>
</dbReference>
<dbReference type="Proteomes" id="UP000799772">
    <property type="component" value="Unassembled WGS sequence"/>
</dbReference>
<keyword evidence="8" id="KW-1185">Reference proteome</keyword>
<comment type="caution">
    <text evidence="7">The sequence shown here is derived from an EMBL/GenBank/DDBJ whole genome shotgun (WGS) entry which is preliminary data.</text>
</comment>
<feature type="non-terminal residue" evidence="7">
    <location>
        <position position="218"/>
    </location>
</feature>
<evidence type="ECO:0000256" key="2">
    <source>
        <dbReference type="ARBA" id="ARBA00022771"/>
    </source>
</evidence>
<sequence length="218" mass="24174">CDQCKTTEDPSNPLKNCAKCKSALYCNRGCQKEAWKMHKKVCSGLAAARSQDTADGSSARPPSSSTANTNDRTSRGPLQDNPYGNVQAAFKALDDGTWLDNCPQTDAFKLLVDAYRLRVEDEYKFDGNVDEDSLYGSGDPKIGFRRFLRAAEQVRKPLPSWWSAAKRLECERWAAQQMRAGGGWSDLGCAAEKSDIVDHYGDSMFPMQLRMLAEEIVG</sequence>
<dbReference type="SUPFAM" id="SSF144232">
    <property type="entry name" value="HIT/MYND zinc finger-like"/>
    <property type="match status" value="1"/>
</dbReference>
<reference evidence="7" key="1">
    <citation type="journal article" date="2020" name="Stud. Mycol.">
        <title>101 Dothideomycetes genomes: a test case for predicting lifestyles and emergence of pathogens.</title>
        <authorList>
            <person name="Haridas S."/>
            <person name="Albert R."/>
            <person name="Binder M."/>
            <person name="Bloem J."/>
            <person name="Labutti K."/>
            <person name="Salamov A."/>
            <person name="Andreopoulos B."/>
            <person name="Baker S."/>
            <person name="Barry K."/>
            <person name="Bills G."/>
            <person name="Bluhm B."/>
            <person name="Cannon C."/>
            <person name="Castanera R."/>
            <person name="Culley D."/>
            <person name="Daum C."/>
            <person name="Ezra D."/>
            <person name="Gonzalez J."/>
            <person name="Henrissat B."/>
            <person name="Kuo A."/>
            <person name="Liang C."/>
            <person name="Lipzen A."/>
            <person name="Lutzoni F."/>
            <person name="Magnuson J."/>
            <person name="Mondo S."/>
            <person name="Nolan M."/>
            <person name="Ohm R."/>
            <person name="Pangilinan J."/>
            <person name="Park H.-J."/>
            <person name="Ramirez L."/>
            <person name="Alfaro M."/>
            <person name="Sun H."/>
            <person name="Tritt A."/>
            <person name="Yoshinaga Y."/>
            <person name="Zwiers L.-H."/>
            <person name="Turgeon B."/>
            <person name="Goodwin S."/>
            <person name="Spatafora J."/>
            <person name="Crous P."/>
            <person name="Grigoriev I."/>
        </authorList>
    </citation>
    <scope>NUCLEOTIDE SEQUENCE</scope>
    <source>
        <strain evidence="7">CBS 133067</strain>
    </source>
</reference>
<proteinExistence type="predicted"/>
<dbReference type="EMBL" id="ML978121">
    <property type="protein sequence ID" value="KAF2103625.1"/>
    <property type="molecule type" value="Genomic_DNA"/>
</dbReference>
<evidence type="ECO:0000256" key="4">
    <source>
        <dbReference type="PROSITE-ProRule" id="PRU00134"/>
    </source>
</evidence>
<evidence type="ECO:0000259" key="6">
    <source>
        <dbReference type="PROSITE" id="PS50865"/>
    </source>
</evidence>
<accession>A0A9P4ILA6</accession>
<feature type="region of interest" description="Disordered" evidence="5">
    <location>
        <begin position="51"/>
        <end position="83"/>
    </location>
</feature>
<dbReference type="AlphaFoldDB" id="A0A9P4ILA6"/>
<gene>
    <name evidence="7" type="ORF">NA57DRAFT_18634</name>
</gene>
<protein>
    <recommendedName>
        <fullName evidence="6">MYND-type domain-containing protein</fullName>
    </recommendedName>
</protein>
<feature type="non-terminal residue" evidence="7">
    <location>
        <position position="1"/>
    </location>
</feature>
<dbReference type="Pfam" id="PF01753">
    <property type="entry name" value="zf-MYND"/>
    <property type="match status" value="1"/>
</dbReference>
<organism evidence="7 8">
    <name type="scientific">Rhizodiscina lignyota</name>
    <dbReference type="NCBI Taxonomy" id="1504668"/>
    <lineage>
        <taxon>Eukaryota</taxon>
        <taxon>Fungi</taxon>
        <taxon>Dikarya</taxon>
        <taxon>Ascomycota</taxon>
        <taxon>Pezizomycotina</taxon>
        <taxon>Dothideomycetes</taxon>
        <taxon>Pleosporomycetidae</taxon>
        <taxon>Aulographales</taxon>
        <taxon>Rhizodiscinaceae</taxon>
        <taxon>Rhizodiscina</taxon>
    </lineage>
</organism>
<dbReference type="InterPro" id="IPR002893">
    <property type="entry name" value="Znf_MYND"/>
</dbReference>
<keyword evidence="3" id="KW-0862">Zinc</keyword>
<dbReference type="OrthoDB" id="432970at2759"/>
<evidence type="ECO:0000313" key="7">
    <source>
        <dbReference type="EMBL" id="KAF2103625.1"/>
    </source>
</evidence>
<feature type="domain" description="MYND-type" evidence="6">
    <location>
        <begin position="1"/>
        <end position="42"/>
    </location>
</feature>
<evidence type="ECO:0000256" key="5">
    <source>
        <dbReference type="SAM" id="MobiDB-lite"/>
    </source>
</evidence>
<keyword evidence="2 4" id="KW-0863">Zinc-finger</keyword>
<feature type="compositionally biased region" description="Polar residues" evidence="5">
    <location>
        <begin position="51"/>
        <end position="71"/>
    </location>
</feature>
<evidence type="ECO:0000256" key="1">
    <source>
        <dbReference type="ARBA" id="ARBA00022723"/>
    </source>
</evidence>
<dbReference type="GO" id="GO:0008270">
    <property type="term" value="F:zinc ion binding"/>
    <property type="evidence" value="ECO:0007669"/>
    <property type="project" value="UniProtKB-KW"/>
</dbReference>
<evidence type="ECO:0000256" key="3">
    <source>
        <dbReference type="ARBA" id="ARBA00022833"/>
    </source>
</evidence>
<dbReference type="PROSITE" id="PS01360">
    <property type="entry name" value="ZF_MYND_1"/>
    <property type="match status" value="1"/>
</dbReference>
<dbReference type="Gene3D" id="6.10.140.2220">
    <property type="match status" value="1"/>
</dbReference>
<name>A0A9P4ILA6_9PEZI</name>